<proteinExistence type="predicted"/>
<sequence length="434" mass="48885">MEQQITATELAFNPHALKVTKTEDKVGWYFYKVAIPVSKRSTEGTWQFLTDLSGGHSCSVVDLGCEGRKMSCAFGFDDAVTEIHFVVAPDLFAHARDHDDLGEVGWEKIQQSSFGVMDSFTPFMHNKVQIFTTDINKVIRKLEVNGYNVMKRLSVYEDGWAAHASIGIVGKVWEFVGFPPNNLTEFSPWAPEECPFAHRVDANMSMMYENAVNQNPNDPRSFWISTHVATSTVDTDGFKTLFGMLKNQTGALISTHDDHEYCKVVTVDYTNEESLSNGGKYGDDISLRFIHNWNYQSLKKGNGDLWYSVRDYEEYISRVHERYLSHSSSPGEKATDQWRNWDHWLDQHIGIAWAETEGCTDKNKDITEALLAKDIYLGERDAAGDHFYTAYEDVSMAVEYSTATCSHGKGVPNVCTCSKLNSNLLANTTECAGL</sequence>
<accession>A0A7S2ANT5</accession>
<dbReference type="AlphaFoldDB" id="A0A7S2ANT5"/>
<protein>
    <submittedName>
        <fullName evidence="1">Uncharacterized protein</fullName>
    </submittedName>
</protein>
<organism evidence="1">
    <name type="scientific">Octactis speculum</name>
    <dbReference type="NCBI Taxonomy" id="3111310"/>
    <lineage>
        <taxon>Eukaryota</taxon>
        <taxon>Sar</taxon>
        <taxon>Stramenopiles</taxon>
        <taxon>Ochrophyta</taxon>
        <taxon>Dictyochophyceae</taxon>
        <taxon>Dictyochales</taxon>
        <taxon>Dictyochaceae</taxon>
        <taxon>Octactis</taxon>
    </lineage>
</organism>
<gene>
    <name evidence="1" type="ORF">DSPE1174_LOCUS1753</name>
</gene>
<reference evidence="1" key="1">
    <citation type="submission" date="2021-01" db="EMBL/GenBank/DDBJ databases">
        <authorList>
            <person name="Corre E."/>
            <person name="Pelletier E."/>
            <person name="Niang G."/>
            <person name="Scheremetjew M."/>
            <person name="Finn R."/>
            <person name="Kale V."/>
            <person name="Holt S."/>
            <person name="Cochrane G."/>
            <person name="Meng A."/>
            <person name="Brown T."/>
            <person name="Cohen L."/>
        </authorList>
    </citation>
    <scope>NUCLEOTIDE SEQUENCE</scope>
    <source>
        <strain evidence="1">CCMP1381</strain>
    </source>
</reference>
<evidence type="ECO:0000313" key="1">
    <source>
        <dbReference type="EMBL" id="CAD9373067.1"/>
    </source>
</evidence>
<dbReference type="EMBL" id="HBGS01003429">
    <property type="protein sequence ID" value="CAD9373067.1"/>
    <property type="molecule type" value="Transcribed_RNA"/>
</dbReference>
<name>A0A7S2ANT5_9STRA</name>